<dbReference type="Pfam" id="PF01636">
    <property type="entry name" value="APH"/>
    <property type="match status" value="1"/>
</dbReference>
<dbReference type="PANTHER" id="PTHR21310">
    <property type="entry name" value="AMINOGLYCOSIDE PHOSPHOTRANSFERASE-RELATED-RELATED"/>
    <property type="match status" value="1"/>
</dbReference>
<sequence length="359" mass="41118">MKDERPTPLLENPQLTQQKLAAWFSQRKGTQVKVSEFHIPEATGMSNVTLLFDIHWQEGGITLTEPCVGRLQPEIERPVFPAYDLSLQYRVMKTLNENTDIPAPDMRGLEMDTSILGVPFYIMKKTEGRIPTDMPPYNMDGWMMHETSLQQRENLWFAGIDTMARFHKLDHESLGFADMNQPELGDTPLQQQLSYWENYLEWGMEGRGHPLAQSALQWLRDNQPSNEITKLCWGDSRLANLIFTEDCSAVAAVLDWEMAVLGNPMQDLAWYCYIDSSFADGLGLERLEGLPSYAATVERWHSVTGYPVDDYDYYRLFAAMRYGLILSRIMVAQDQESEIHSNFACQLLQRTLQEVAAIG</sequence>
<name>A0ABT3TCE7_9GAMM</name>
<gene>
    <name evidence="2" type="ORF">EYC98_01370</name>
</gene>
<dbReference type="InterPro" id="IPR041726">
    <property type="entry name" value="ACAD10_11_N"/>
</dbReference>
<dbReference type="Proteomes" id="UP001143362">
    <property type="component" value="Unassembled WGS sequence"/>
</dbReference>
<evidence type="ECO:0000313" key="3">
    <source>
        <dbReference type="Proteomes" id="UP001143362"/>
    </source>
</evidence>
<dbReference type="EMBL" id="SHNN01000001">
    <property type="protein sequence ID" value="MCX2979505.1"/>
    <property type="molecule type" value="Genomic_DNA"/>
</dbReference>
<dbReference type="InterPro" id="IPR002575">
    <property type="entry name" value="Aminoglycoside_PTrfase"/>
</dbReference>
<dbReference type="Gene3D" id="3.30.200.20">
    <property type="entry name" value="Phosphorylase Kinase, domain 1"/>
    <property type="match status" value="1"/>
</dbReference>
<dbReference type="RefSeq" id="WP_279243506.1">
    <property type="nucleotide sequence ID" value="NZ_SHNN01000001.1"/>
</dbReference>
<protein>
    <submittedName>
        <fullName evidence="2">Phosphotransferase family protein</fullName>
    </submittedName>
</protein>
<dbReference type="PANTHER" id="PTHR21310:SF40">
    <property type="entry name" value="AMINOGLYCOSIDE PHOSPHOTRANSFERASE DOMAIN-CONTAINING PROTEIN-RELATED"/>
    <property type="match status" value="1"/>
</dbReference>
<keyword evidence="3" id="KW-1185">Reference proteome</keyword>
<accession>A0ABT3TCE7</accession>
<dbReference type="InterPro" id="IPR051678">
    <property type="entry name" value="AGP_Transferase"/>
</dbReference>
<evidence type="ECO:0000259" key="1">
    <source>
        <dbReference type="Pfam" id="PF01636"/>
    </source>
</evidence>
<proteinExistence type="predicted"/>
<dbReference type="Gene3D" id="3.90.1200.10">
    <property type="match status" value="1"/>
</dbReference>
<dbReference type="CDD" id="cd05154">
    <property type="entry name" value="ACAD10_11_N-like"/>
    <property type="match status" value="1"/>
</dbReference>
<feature type="domain" description="Aminoglycoside phosphotransferase" evidence="1">
    <location>
        <begin position="85"/>
        <end position="287"/>
    </location>
</feature>
<dbReference type="SUPFAM" id="SSF56112">
    <property type="entry name" value="Protein kinase-like (PK-like)"/>
    <property type="match status" value="1"/>
</dbReference>
<organism evidence="2 3">
    <name type="scientific">Candidatus Litorirhabdus singularis</name>
    <dbReference type="NCBI Taxonomy" id="2518993"/>
    <lineage>
        <taxon>Bacteria</taxon>
        <taxon>Pseudomonadati</taxon>
        <taxon>Pseudomonadota</taxon>
        <taxon>Gammaproteobacteria</taxon>
        <taxon>Cellvibrionales</taxon>
        <taxon>Halieaceae</taxon>
        <taxon>Candidatus Litorirhabdus</taxon>
    </lineage>
</organism>
<dbReference type="InterPro" id="IPR011009">
    <property type="entry name" value="Kinase-like_dom_sf"/>
</dbReference>
<reference evidence="2" key="1">
    <citation type="submission" date="2019-02" db="EMBL/GenBank/DDBJ databases">
        <authorList>
            <person name="Li S.-H."/>
        </authorList>
    </citation>
    <scope>NUCLEOTIDE SEQUENCE</scope>
    <source>
        <strain evidence="2">IMCC14734</strain>
    </source>
</reference>
<evidence type="ECO:0000313" key="2">
    <source>
        <dbReference type="EMBL" id="MCX2979505.1"/>
    </source>
</evidence>
<comment type="caution">
    <text evidence="2">The sequence shown here is derived from an EMBL/GenBank/DDBJ whole genome shotgun (WGS) entry which is preliminary data.</text>
</comment>